<dbReference type="HAMAP" id="MF_01462">
    <property type="entry name" value="CbiM"/>
    <property type="match status" value="1"/>
</dbReference>
<dbReference type="PANTHER" id="PTHR43627">
    <property type="match status" value="1"/>
</dbReference>
<evidence type="ECO:0000256" key="12">
    <source>
        <dbReference type="SAM" id="Phobius"/>
    </source>
</evidence>
<dbReference type="InterPro" id="IPR018024">
    <property type="entry name" value="CbiM"/>
</dbReference>
<keyword evidence="9" id="KW-0406">Ion transport</keyword>
<name>A0A0W8E9Y3_9ZZZZ</name>
<evidence type="ECO:0000256" key="2">
    <source>
        <dbReference type="ARBA" id="ARBA00004953"/>
    </source>
</evidence>
<evidence type="ECO:0000256" key="7">
    <source>
        <dbReference type="ARBA" id="ARBA00022692"/>
    </source>
</evidence>
<feature type="transmembrane region" description="Helical" evidence="12">
    <location>
        <begin position="111"/>
        <end position="133"/>
    </location>
</feature>
<protein>
    <submittedName>
        <fullName evidence="13">Substrate-specific component cbim of cobalt ecf transporter</fullName>
    </submittedName>
</protein>
<keyword evidence="7 12" id="KW-0812">Transmembrane</keyword>
<dbReference type="InterPro" id="IPR002751">
    <property type="entry name" value="CbiM/NikMN"/>
</dbReference>
<reference evidence="13" key="1">
    <citation type="journal article" date="2015" name="Proc. Natl. Acad. Sci. U.S.A.">
        <title>Networks of energetic and metabolic interactions define dynamics in microbial communities.</title>
        <authorList>
            <person name="Embree M."/>
            <person name="Liu J.K."/>
            <person name="Al-Bassam M.M."/>
            <person name="Zengler K."/>
        </authorList>
    </citation>
    <scope>NUCLEOTIDE SEQUENCE</scope>
</reference>
<evidence type="ECO:0000256" key="10">
    <source>
        <dbReference type="ARBA" id="ARBA00023136"/>
    </source>
</evidence>
<keyword evidence="5" id="KW-1003">Cell membrane</keyword>
<dbReference type="AlphaFoldDB" id="A0A0W8E9Y3"/>
<evidence type="ECO:0000256" key="8">
    <source>
        <dbReference type="ARBA" id="ARBA00022989"/>
    </source>
</evidence>
<comment type="subcellular location">
    <subcellularLocation>
        <location evidence="1">Cell inner membrane</location>
        <topology evidence="1">Multi-pass membrane protein</topology>
    </subcellularLocation>
</comment>
<evidence type="ECO:0000256" key="4">
    <source>
        <dbReference type="ARBA" id="ARBA00022448"/>
    </source>
</evidence>
<proteinExistence type="inferred from homology"/>
<feature type="transmembrane region" description="Helical" evidence="12">
    <location>
        <begin position="145"/>
        <end position="167"/>
    </location>
</feature>
<organism evidence="13">
    <name type="scientific">hydrocarbon metagenome</name>
    <dbReference type="NCBI Taxonomy" id="938273"/>
    <lineage>
        <taxon>unclassified sequences</taxon>
        <taxon>metagenomes</taxon>
        <taxon>ecological metagenomes</taxon>
    </lineage>
</organism>
<comment type="pathway">
    <text evidence="2">Cofactor biosynthesis; adenosylcobalamin biosynthesis.</text>
</comment>
<keyword evidence="11" id="KW-0170">Cobalt</keyword>
<gene>
    <name evidence="13" type="ORF">ASZ90_017138</name>
</gene>
<evidence type="ECO:0000256" key="1">
    <source>
        <dbReference type="ARBA" id="ARBA00004429"/>
    </source>
</evidence>
<feature type="transmembrane region" description="Helical" evidence="12">
    <location>
        <begin position="12"/>
        <end position="32"/>
    </location>
</feature>
<feature type="transmembrane region" description="Helical" evidence="12">
    <location>
        <begin position="187"/>
        <end position="213"/>
    </location>
</feature>
<dbReference type="GO" id="GO:0043190">
    <property type="term" value="C:ATP-binding cassette (ABC) transporter complex"/>
    <property type="evidence" value="ECO:0007669"/>
    <property type="project" value="InterPro"/>
</dbReference>
<evidence type="ECO:0000313" key="13">
    <source>
        <dbReference type="EMBL" id="KUG05456.1"/>
    </source>
</evidence>
<evidence type="ECO:0000256" key="11">
    <source>
        <dbReference type="ARBA" id="ARBA00023285"/>
    </source>
</evidence>
<keyword evidence="6" id="KW-0169">Cobalamin biosynthesis</keyword>
<keyword evidence="10 12" id="KW-0472">Membrane</keyword>
<dbReference type="NCBIfam" id="TIGR00123">
    <property type="entry name" value="cbiM"/>
    <property type="match status" value="1"/>
</dbReference>
<evidence type="ECO:0000256" key="5">
    <source>
        <dbReference type="ARBA" id="ARBA00022475"/>
    </source>
</evidence>
<keyword evidence="3" id="KW-0171">Cobalt transport</keyword>
<sequence>MSLIFGMHIMEGFLPVKWAVIWSVAALPFIILSCRQIAEVVRDEPKLLALLAFAGAFVFVLSSLKLPSVTGSCSHPTGVGLGAILFGPGAMVILGMIVLLFQALLLAHGGITTLGANTFSMAIVGPFIAYGVYRLMSKIGAPQSLAVFSGAALGSLITYLVTAAQLALAHPAEVGGFYASLVKFTAIFGVTQIPISIAEGLLTVMVMNVLMAYSQDEIESLSLLRNGGSIHVNN</sequence>
<dbReference type="GO" id="GO:0006824">
    <property type="term" value="P:cobalt ion transport"/>
    <property type="evidence" value="ECO:0007669"/>
    <property type="project" value="UniProtKB-KW"/>
</dbReference>
<evidence type="ECO:0000256" key="6">
    <source>
        <dbReference type="ARBA" id="ARBA00022573"/>
    </source>
</evidence>
<keyword evidence="8 12" id="KW-1133">Transmembrane helix</keyword>
<dbReference type="EMBL" id="LNQE01001813">
    <property type="protein sequence ID" value="KUG05456.1"/>
    <property type="molecule type" value="Genomic_DNA"/>
</dbReference>
<feature type="transmembrane region" description="Helical" evidence="12">
    <location>
        <begin position="78"/>
        <end position="105"/>
    </location>
</feature>
<keyword evidence="4" id="KW-0813">Transport</keyword>
<dbReference type="FunFam" id="1.10.1760.20:FF:000001">
    <property type="entry name" value="Cobalt transport protein CbiM"/>
    <property type="match status" value="1"/>
</dbReference>
<dbReference type="Gene3D" id="1.10.1760.20">
    <property type="match status" value="1"/>
</dbReference>
<dbReference type="PANTHER" id="PTHR43627:SF1">
    <property type="entry name" value="COBALT TRANSPORT PROTEIN CBIM"/>
    <property type="match status" value="1"/>
</dbReference>
<comment type="caution">
    <text evidence="13">The sequence shown here is derived from an EMBL/GenBank/DDBJ whole genome shotgun (WGS) entry which is preliminary data.</text>
</comment>
<evidence type="ECO:0000256" key="9">
    <source>
        <dbReference type="ARBA" id="ARBA00023065"/>
    </source>
</evidence>
<accession>A0A0W8E9Y3</accession>
<dbReference type="Pfam" id="PF01891">
    <property type="entry name" value="CbiM"/>
    <property type="match status" value="1"/>
</dbReference>
<dbReference type="NCBIfam" id="NF006184">
    <property type="entry name" value="PRK08319.1"/>
    <property type="match status" value="1"/>
</dbReference>
<evidence type="ECO:0000256" key="3">
    <source>
        <dbReference type="ARBA" id="ARBA00022426"/>
    </source>
</evidence>
<dbReference type="GO" id="GO:0009236">
    <property type="term" value="P:cobalamin biosynthetic process"/>
    <property type="evidence" value="ECO:0007669"/>
    <property type="project" value="UniProtKB-KW"/>
</dbReference>
<feature type="transmembrane region" description="Helical" evidence="12">
    <location>
        <begin position="47"/>
        <end position="66"/>
    </location>
</feature>